<sequence>MEGGIEIGQLDAPVLVWQDACEKTAAPARPETTPCDSGSISEQFDGLPFIDNEEFYSENWYVTESQQFSWIERAQLATPEEITLYSGHLSKRIFGYALYKQTTQKLPRCGKNGKFFLQRSARLDLQEALYEIGASQTALLARALFGRLIRLDWM</sequence>
<keyword evidence="2" id="KW-1185">Reference proteome</keyword>
<dbReference type="EMBL" id="UYRU01056597">
    <property type="protein sequence ID" value="VDN13519.1"/>
    <property type="molecule type" value="Genomic_DNA"/>
</dbReference>
<reference evidence="1 2" key="1">
    <citation type="submission" date="2018-11" db="EMBL/GenBank/DDBJ databases">
        <authorList>
            <consortium name="Pathogen Informatics"/>
        </authorList>
    </citation>
    <scope>NUCLEOTIDE SEQUENCE [LARGE SCALE GENOMIC DNA]</scope>
</reference>
<evidence type="ECO:0000313" key="1">
    <source>
        <dbReference type="EMBL" id="VDN13519.1"/>
    </source>
</evidence>
<organism evidence="1 2">
    <name type="scientific">Dibothriocephalus latus</name>
    <name type="common">Fish tapeworm</name>
    <name type="synonym">Diphyllobothrium latum</name>
    <dbReference type="NCBI Taxonomy" id="60516"/>
    <lineage>
        <taxon>Eukaryota</taxon>
        <taxon>Metazoa</taxon>
        <taxon>Spiralia</taxon>
        <taxon>Lophotrochozoa</taxon>
        <taxon>Platyhelminthes</taxon>
        <taxon>Cestoda</taxon>
        <taxon>Eucestoda</taxon>
        <taxon>Diphyllobothriidea</taxon>
        <taxon>Diphyllobothriidae</taxon>
        <taxon>Dibothriocephalus</taxon>
    </lineage>
</organism>
<gene>
    <name evidence="1" type="ORF">DILT_LOCUS9350</name>
</gene>
<proteinExistence type="predicted"/>
<dbReference type="OrthoDB" id="6249148at2759"/>
<evidence type="ECO:0000313" key="2">
    <source>
        <dbReference type="Proteomes" id="UP000281553"/>
    </source>
</evidence>
<name>A0A3P7NXV9_DIBLA</name>
<protein>
    <submittedName>
        <fullName evidence="1">Uncharacterized protein</fullName>
    </submittedName>
</protein>
<dbReference type="Proteomes" id="UP000281553">
    <property type="component" value="Unassembled WGS sequence"/>
</dbReference>
<accession>A0A3P7NXV9</accession>
<dbReference type="AlphaFoldDB" id="A0A3P7NXV9"/>